<comment type="caution">
    <text evidence="8">The sequence shown here is derived from an EMBL/GenBank/DDBJ whole genome shotgun (WGS) entry which is preliminary data.</text>
</comment>
<comment type="function">
    <text evidence="5">This is one of the proteins that binds to the 5S RNA in the ribosome where it forms part of the central protuberance.</text>
</comment>
<dbReference type="GO" id="GO:0003735">
    <property type="term" value="F:structural constituent of ribosome"/>
    <property type="evidence" value="ECO:0007669"/>
    <property type="project" value="InterPro"/>
</dbReference>
<dbReference type="PANTHER" id="PTHR33284:SF1">
    <property type="entry name" value="RIBOSOMAL PROTEIN L25_GLN-TRNA SYNTHETASE, ANTI-CODON-BINDING DOMAIN-CONTAINING PROTEIN"/>
    <property type="match status" value="1"/>
</dbReference>
<evidence type="ECO:0000256" key="3">
    <source>
        <dbReference type="ARBA" id="ARBA00022980"/>
    </source>
</evidence>
<dbReference type="Pfam" id="PF14693">
    <property type="entry name" value="Ribosomal_TL5_C"/>
    <property type="match status" value="1"/>
</dbReference>
<feature type="domain" description="Large ribosomal subunit protein bL25 L25" evidence="6">
    <location>
        <begin position="7"/>
        <end position="93"/>
    </location>
</feature>
<gene>
    <name evidence="5" type="primary">rplY</name>
    <name evidence="5" type="synonym">ctc</name>
    <name evidence="8" type="ORF">A3A70_00615</name>
</gene>
<dbReference type="NCBIfam" id="TIGR00731">
    <property type="entry name" value="bL25_bact_ctc"/>
    <property type="match status" value="1"/>
</dbReference>
<dbReference type="SUPFAM" id="SSF50715">
    <property type="entry name" value="Ribosomal protein L25-like"/>
    <property type="match status" value="1"/>
</dbReference>
<dbReference type="InterPro" id="IPR001021">
    <property type="entry name" value="Ribosomal_bL25_long"/>
</dbReference>
<dbReference type="AlphaFoldDB" id="A0A1F4VNI9"/>
<dbReference type="PANTHER" id="PTHR33284">
    <property type="entry name" value="RIBOSOMAL PROTEIN L25/GLN-TRNA SYNTHETASE, ANTI-CODON-BINDING DOMAIN-CONTAINING PROTEIN"/>
    <property type="match status" value="1"/>
</dbReference>
<dbReference type="CDD" id="cd00495">
    <property type="entry name" value="Ribosomal_L25_TL5_CTC"/>
    <property type="match status" value="1"/>
</dbReference>
<name>A0A1F4VNI9_UNCKA</name>
<dbReference type="Gene3D" id="2.40.240.10">
    <property type="entry name" value="Ribosomal Protein L25, Chain P"/>
    <property type="match status" value="1"/>
</dbReference>
<dbReference type="GO" id="GO:0008097">
    <property type="term" value="F:5S rRNA binding"/>
    <property type="evidence" value="ECO:0007669"/>
    <property type="project" value="InterPro"/>
</dbReference>
<comment type="similarity">
    <text evidence="5">Belongs to the bacterial ribosomal protein bL25 family. CTC subfamily.</text>
</comment>
<protein>
    <recommendedName>
        <fullName evidence="5">Large ribosomal subunit protein bL25</fullName>
    </recommendedName>
    <alternativeName>
        <fullName evidence="5">General stress protein CTC</fullName>
    </alternativeName>
</protein>
<reference evidence="8 9" key="1">
    <citation type="journal article" date="2016" name="Nat. Commun.">
        <title>Thousands of microbial genomes shed light on interconnected biogeochemical processes in an aquifer system.</title>
        <authorList>
            <person name="Anantharaman K."/>
            <person name="Brown C.T."/>
            <person name="Hug L.A."/>
            <person name="Sharon I."/>
            <person name="Castelle C.J."/>
            <person name="Probst A.J."/>
            <person name="Thomas B.C."/>
            <person name="Singh A."/>
            <person name="Wilkins M.J."/>
            <person name="Karaoz U."/>
            <person name="Brodie E.L."/>
            <person name="Williams K.H."/>
            <person name="Hubbard S.S."/>
            <person name="Banfield J.F."/>
        </authorList>
    </citation>
    <scope>NUCLEOTIDE SEQUENCE [LARGE SCALE GENOMIC DNA]</scope>
</reference>
<evidence type="ECO:0000259" key="6">
    <source>
        <dbReference type="Pfam" id="PF01386"/>
    </source>
</evidence>
<dbReference type="InterPro" id="IPR011035">
    <property type="entry name" value="Ribosomal_bL25/Gln-tRNA_synth"/>
</dbReference>
<evidence type="ECO:0000256" key="2">
    <source>
        <dbReference type="ARBA" id="ARBA00022884"/>
    </source>
</evidence>
<dbReference type="HAMAP" id="MF_01334">
    <property type="entry name" value="Ribosomal_bL25_CTC"/>
    <property type="match status" value="1"/>
</dbReference>
<keyword evidence="4 5" id="KW-0687">Ribonucleoprotein</keyword>
<dbReference type="EMBL" id="MEVK01000031">
    <property type="protein sequence ID" value="OGC58739.1"/>
    <property type="molecule type" value="Genomic_DNA"/>
</dbReference>
<dbReference type="Gene3D" id="2.170.120.20">
    <property type="entry name" value="Ribosomal protein L25, beta domain"/>
    <property type="match status" value="1"/>
</dbReference>
<dbReference type="InterPro" id="IPR037121">
    <property type="entry name" value="Ribosomal_bL25_C"/>
</dbReference>
<sequence>MVEKIHLKAESRTLLGKGVKKMRREGRVPGVVFEKNIESLPISLDIKDFLAVFGQAGESSLVELSIDGSADVHIIINDVEVHPVTNALTHINLRKVSLREKIKAHVPVVAIGENALVKAGEGNLLIILSEIEVECLPQDIPHEFEIDITPLLVVDDTIFVKDLKFDAEKVEMLTDLDEPILKIAPITVVEEEPEEVVDEATLVEGVEATAESAEEAEPEAEG</sequence>
<accession>A0A1F4VNI9</accession>
<dbReference type="InterPro" id="IPR020056">
    <property type="entry name" value="Rbsml_bL25/Gln-tRNA_synth_N"/>
</dbReference>
<evidence type="ECO:0000259" key="7">
    <source>
        <dbReference type="Pfam" id="PF14693"/>
    </source>
</evidence>
<evidence type="ECO:0000313" key="8">
    <source>
        <dbReference type="EMBL" id="OGC58739.1"/>
    </source>
</evidence>
<dbReference type="InterPro" id="IPR020057">
    <property type="entry name" value="Ribosomal_bL25_b-dom"/>
</dbReference>
<organism evidence="8 9">
    <name type="scientific">candidate division WWE3 bacterium RIFCSPLOWO2_01_FULL_42_11</name>
    <dbReference type="NCBI Taxonomy" id="1802627"/>
    <lineage>
        <taxon>Bacteria</taxon>
        <taxon>Katanobacteria</taxon>
    </lineage>
</organism>
<proteinExistence type="inferred from homology"/>
<dbReference type="STRING" id="1802627.A3A70_00615"/>
<evidence type="ECO:0000256" key="4">
    <source>
        <dbReference type="ARBA" id="ARBA00023274"/>
    </source>
</evidence>
<dbReference type="InterPro" id="IPR020930">
    <property type="entry name" value="Ribosomal_uL5_bac-type"/>
</dbReference>
<keyword evidence="3 5" id="KW-0689">Ribosomal protein</keyword>
<dbReference type="Pfam" id="PF01386">
    <property type="entry name" value="Ribosomal_L25p"/>
    <property type="match status" value="1"/>
</dbReference>
<comment type="subunit">
    <text evidence="5">Part of the 50S ribosomal subunit; part of the 5S rRNA/L5/L18/L25 subcomplex. Contacts the 5S rRNA. Binds to the 5S rRNA independently of L5 and L18.</text>
</comment>
<keyword evidence="2 5" id="KW-0694">RNA-binding</keyword>
<keyword evidence="1 5" id="KW-0699">rRNA-binding</keyword>
<evidence type="ECO:0000256" key="5">
    <source>
        <dbReference type="HAMAP-Rule" id="MF_01334"/>
    </source>
</evidence>
<dbReference type="Proteomes" id="UP000178964">
    <property type="component" value="Unassembled WGS sequence"/>
</dbReference>
<evidence type="ECO:0000313" key="9">
    <source>
        <dbReference type="Proteomes" id="UP000178964"/>
    </source>
</evidence>
<dbReference type="GO" id="GO:0006412">
    <property type="term" value="P:translation"/>
    <property type="evidence" value="ECO:0007669"/>
    <property type="project" value="UniProtKB-UniRule"/>
</dbReference>
<dbReference type="GO" id="GO:0022625">
    <property type="term" value="C:cytosolic large ribosomal subunit"/>
    <property type="evidence" value="ECO:0007669"/>
    <property type="project" value="TreeGrafter"/>
</dbReference>
<feature type="domain" description="Large ribosomal subunit protein bL25 beta" evidence="7">
    <location>
        <begin position="101"/>
        <end position="185"/>
    </location>
</feature>
<evidence type="ECO:0000256" key="1">
    <source>
        <dbReference type="ARBA" id="ARBA00022730"/>
    </source>
</evidence>
<dbReference type="InterPro" id="IPR029751">
    <property type="entry name" value="Ribosomal_L25_dom"/>
</dbReference>